<name>A0A7X5KP99_9FIRM</name>
<dbReference type="InterPro" id="IPR000150">
    <property type="entry name" value="Cof"/>
</dbReference>
<dbReference type="InterPro" id="IPR036412">
    <property type="entry name" value="HAD-like_sf"/>
</dbReference>
<dbReference type="SUPFAM" id="SSF56784">
    <property type="entry name" value="HAD-like"/>
    <property type="match status" value="1"/>
</dbReference>
<dbReference type="RefSeq" id="WP_162371511.1">
    <property type="nucleotide sequence ID" value="NZ_JAAEEH010000061.1"/>
</dbReference>
<comment type="caution">
    <text evidence="1">The sequence shown here is derived from an EMBL/GenBank/DDBJ whole genome shotgun (WGS) entry which is preliminary data.</text>
</comment>
<gene>
    <name evidence="1" type="ORF">GXN74_13705</name>
</gene>
<dbReference type="NCBIfam" id="TIGR00099">
    <property type="entry name" value="Cof-subfamily"/>
    <property type="match status" value="1"/>
</dbReference>
<dbReference type="PANTHER" id="PTHR10000:SF25">
    <property type="entry name" value="PHOSPHATASE YKRA-RELATED"/>
    <property type="match status" value="1"/>
</dbReference>
<dbReference type="Proteomes" id="UP000461585">
    <property type="component" value="Unassembled WGS sequence"/>
</dbReference>
<dbReference type="InterPro" id="IPR023214">
    <property type="entry name" value="HAD_sf"/>
</dbReference>
<proteinExistence type="predicted"/>
<dbReference type="PROSITE" id="PS01229">
    <property type="entry name" value="COF_2"/>
    <property type="match status" value="1"/>
</dbReference>
<dbReference type="GO" id="GO:0000287">
    <property type="term" value="F:magnesium ion binding"/>
    <property type="evidence" value="ECO:0007669"/>
    <property type="project" value="TreeGrafter"/>
</dbReference>
<dbReference type="GO" id="GO:0016791">
    <property type="term" value="F:phosphatase activity"/>
    <property type="evidence" value="ECO:0007669"/>
    <property type="project" value="UniProtKB-ARBA"/>
</dbReference>
<dbReference type="PANTHER" id="PTHR10000">
    <property type="entry name" value="PHOSPHOSERINE PHOSPHATASE"/>
    <property type="match status" value="1"/>
</dbReference>
<dbReference type="Gene3D" id="3.40.50.1000">
    <property type="entry name" value="HAD superfamily/HAD-like"/>
    <property type="match status" value="1"/>
</dbReference>
<dbReference type="Pfam" id="PF08282">
    <property type="entry name" value="Hydrolase_3"/>
    <property type="match status" value="1"/>
</dbReference>
<keyword evidence="2" id="KW-1185">Reference proteome</keyword>
<organism evidence="1 2">
    <name type="scientific">Anaerotalea alkaliphila</name>
    <dbReference type="NCBI Taxonomy" id="2662126"/>
    <lineage>
        <taxon>Bacteria</taxon>
        <taxon>Bacillati</taxon>
        <taxon>Bacillota</taxon>
        <taxon>Clostridia</taxon>
        <taxon>Eubacteriales</taxon>
        <taxon>Anaerotalea</taxon>
    </lineage>
</organism>
<dbReference type="GO" id="GO:0005829">
    <property type="term" value="C:cytosol"/>
    <property type="evidence" value="ECO:0007669"/>
    <property type="project" value="TreeGrafter"/>
</dbReference>
<accession>A0A7X5KP99</accession>
<protein>
    <submittedName>
        <fullName evidence="1">HAD family phosphatase</fullName>
    </submittedName>
</protein>
<dbReference type="SFLD" id="SFLDG01140">
    <property type="entry name" value="C2.B:_Phosphomannomutase_and_P"/>
    <property type="match status" value="1"/>
</dbReference>
<dbReference type="EMBL" id="JAAEEH010000061">
    <property type="protein sequence ID" value="NDL68793.1"/>
    <property type="molecule type" value="Genomic_DNA"/>
</dbReference>
<evidence type="ECO:0000313" key="1">
    <source>
        <dbReference type="EMBL" id="NDL68793.1"/>
    </source>
</evidence>
<dbReference type="AlphaFoldDB" id="A0A7X5KP99"/>
<sequence>MNGKMIFFDIDGTIATEGDHRISTSTRDAIRRARENGHLTFINTGRTFFTVTEEIRELGFDGYVCGCGTYVRLGEELLVSRSIPHETCVEIVGKLRECRVEAMFEGLTDVFFDGEEPATGVLASLKAKYGARGYDITKTWDSPGIVFDKFVVWAKGDSDFEGFHDYITREFTYIDRGGNFGEIIPKGFDKGTGIDVLRKHLGIRLEDCYAIGDSTNDLPMLEAVPNSIAMGNSMVEILDKVAFVTRDIEEDGIAHALEHFGII</sequence>
<evidence type="ECO:0000313" key="2">
    <source>
        <dbReference type="Proteomes" id="UP000461585"/>
    </source>
</evidence>
<dbReference type="Gene3D" id="3.30.1240.10">
    <property type="match status" value="1"/>
</dbReference>
<dbReference type="SFLD" id="SFLDS00003">
    <property type="entry name" value="Haloacid_Dehalogenase"/>
    <property type="match status" value="1"/>
</dbReference>
<reference evidence="1 2" key="1">
    <citation type="submission" date="2020-01" db="EMBL/GenBank/DDBJ databases">
        <title>Anaeroalcalibacter tamaniensis gen. nov., sp. nov., moderately halophilic strictly anaerobic fermenter bacterium from mud volcano of Taman peninsula.</title>
        <authorList>
            <person name="Frolova A."/>
            <person name="Merkel A.Y."/>
            <person name="Slobodkin A.I."/>
        </authorList>
    </citation>
    <scope>NUCLEOTIDE SEQUENCE [LARGE SCALE GENOMIC DNA]</scope>
    <source>
        <strain evidence="1 2">F-3ap</strain>
    </source>
</reference>